<dbReference type="EMBL" id="WAIE01000004">
    <property type="protein sequence ID" value="KAB1441510.1"/>
    <property type="molecule type" value="Genomic_DNA"/>
</dbReference>
<evidence type="ECO:0000313" key="1">
    <source>
        <dbReference type="EMBL" id="KAB1441510.1"/>
    </source>
</evidence>
<protein>
    <submittedName>
        <fullName evidence="1">Uncharacterized protein</fullName>
    </submittedName>
</protein>
<dbReference type="RefSeq" id="WP_151151253.1">
    <property type="nucleotide sequence ID" value="NZ_WAIE01000004.1"/>
</dbReference>
<proteinExistence type="predicted"/>
<evidence type="ECO:0000313" key="2">
    <source>
        <dbReference type="Proteomes" id="UP000438699"/>
    </source>
</evidence>
<dbReference type="OrthoDB" id="9867960at2"/>
<comment type="caution">
    <text evidence="1">The sequence shown here is derived from an EMBL/GenBank/DDBJ whole genome shotgun (WGS) entry which is preliminary data.</text>
</comment>
<sequence length="203" mass="22380">MDDDVEIFIAEEYRTMAAFAGPLAGRISRRLHGRPDCFEYDVKTVSDCPGFIDGMLERLRESASEVAAALNRLGGTVDDVAIELVMDDLEHALSEILDSVDEVKCAELEGAEEAGPLLVAVQQRVVRDVLRVLQTLVDAVNHPERFMDASGEDVELDLFLELDVSAEMAALETWAERQQQTRPGFGWGGVLAAFGLGWWLGRN</sequence>
<organism evidence="1 2">
    <name type="scientific">Pseudodesulfovibrio senegalensis</name>
    <dbReference type="NCBI Taxonomy" id="1721087"/>
    <lineage>
        <taxon>Bacteria</taxon>
        <taxon>Pseudomonadati</taxon>
        <taxon>Thermodesulfobacteriota</taxon>
        <taxon>Desulfovibrionia</taxon>
        <taxon>Desulfovibrionales</taxon>
        <taxon>Desulfovibrionaceae</taxon>
    </lineage>
</organism>
<name>A0A6N6N1V0_9BACT</name>
<gene>
    <name evidence="1" type="ORF">F8A88_11270</name>
</gene>
<accession>A0A6N6N1V0</accession>
<reference evidence="1 2" key="1">
    <citation type="journal article" date="2017" name="Int. J. Syst. Evol. Microbiol.">
        <title>Desulfovibrio senegalensis sp. nov., a mesophilic sulfate reducer isolated from marine sediment.</title>
        <authorList>
            <person name="Thioye A."/>
            <person name="Gam Z.B.A."/>
            <person name="Mbengue M."/>
            <person name="Cayol J.L."/>
            <person name="Joseph-Bartoli M."/>
            <person name="Toure-Kane C."/>
            <person name="Labat M."/>
        </authorList>
    </citation>
    <scope>NUCLEOTIDE SEQUENCE [LARGE SCALE GENOMIC DNA]</scope>
    <source>
        <strain evidence="1 2">DSM 101509</strain>
    </source>
</reference>
<keyword evidence="2" id="KW-1185">Reference proteome</keyword>
<dbReference type="AlphaFoldDB" id="A0A6N6N1V0"/>
<dbReference type="Proteomes" id="UP000438699">
    <property type="component" value="Unassembled WGS sequence"/>
</dbReference>